<organism evidence="4 5">
    <name type="scientific">Methylomarinovum caldicuralii</name>
    <dbReference type="NCBI Taxonomy" id="438856"/>
    <lineage>
        <taxon>Bacteria</taxon>
        <taxon>Pseudomonadati</taxon>
        <taxon>Pseudomonadota</taxon>
        <taxon>Gammaproteobacteria</taxon>
        <taxon>Methylococcales</taxon>
        <taxon>Methylothermaceae</taxon>
        <taxon>Methylomarinovum</taxon>
    </lineage>
</organism>
<dbReference type="Pfam" id="PF03061">
    <property type="entry name" value="4HBT"/>
    <property type="match status" value="1"/>
</dbReference>
<keyword evidence="2 4" id="KW-0378">Hydrolase</keyword>
<dbReference type="InterPro" id="IPR006684">
    <property type="entry name" value="YbgC/YbaW"/>
</dbReference>
<proteinExistence type="inferred from homology"/>
<dbReference type="Gene3D" id="3.10.129.10">
    <property type="entry name" value="Hotdog Thioesterase"/>
    <property type="match status" value="1"/>
</dbReference>
<evidence type="ECO:0000259" key="3">
    <source>
        <dbReference type="Pfam" id="PF03061"/>
    </source>
</evidence>
<comment type="similarity">
    <text evidence="1">Belongs to the 4-hydroxybenzoyl-CoA thioesterase family.</text>
</comment>
<dbReference type="RefSeq" id="WP_317706191.1">
    <property type="nucleotide sequence ID" value="NZ_AP024714.1"/>
</dbReference>
<dbReference type="NCBIfam" id="TIGR02799">
    <property type="entry name" value="thio_ybgC"/>
    <property type="match status" value="1"/>
</dbReference>
<dbReference type="InterPro" id="IPR029069">
    <property type="entry name" value="HotDog_dom_sf"/>
</dbReference>
<accession>A0AAU9BR50</accession>
<dbReference type="PANTHER" id="PTHR31793:SF37">
    <property type="entry name" value="ACYL-COA THIOESTER HYDROLASE YBGC"/>
    <property type="match status" value="1"/>
</dbReference>
<dbReference type="PIRSF" id="PIRSF003230">
    <property type="entry name" value="YbgC"/>
    <property type="match status" value="1"/>
</dbReference>
<dbReference type="PANTHER" id="PTHR31793">
    <property type="entry name" value="4-HYDROXYBENZOYL-COA THIOESTERASE FAMILY MEMBER"/>
    <property type="match status" value="1"/>
</dbReference>
<protein>
    <submittedName>
        <fullName evidence="4">Acyl-CoA thioester hydrolase</fullName>
    </submittedName>
</protein>
<dbReference type="EMBL" id="AP024714">
    <property type="protein sequence ID" value="BCX81258.1"/>
    <property type="molecule type" value="Genomic_DNA"/>
</dbReference>
<dbReference type="KEGG" id="mcau:MIT9_P0836"/>
<dbReference type="NCBIfam" id="TIGR00051">
    <property type="entry name" value="YbgC/FadM family acyl-CoA thioesterase"/>
    <property type="match status" value="1"/>
</dbReference>
<dbReference type="InterPro" id="IPR050563">
    <property type="entry name" value="4-hydroxybenzoyl-CoA_TE"/>
</dbReference>
<feature type="domain" description="Thioesterase" evidence="3">
    <location>
        <begin position="18"/>
        <end position="103"/>
    </location>
</feature>
<dbReference type="Proteomes" id="UP001321825">
    <property type="component" value="Chromosome"/>
</dbReference>
<evidence type="ECO:0000313" key="4">
    <source>
        <dbReference type="EMBL" id="BCX81258.1"/>
    </source>
</evidence>
<dbReference type="InterPro" id="IPR014166">
    <property type="entry name" value="Tol-Pal_acyl-CoA_thioesterase"/>
</dbReference>
<sequence length="133" mass="15330">MAEFTWPVRVYYEDTDAGGVVYYANYLKFFERARTEFLRALGFEQDELLAREGILFVVRSVQADYRRPARFNDLLTVSCEVTEVKRASLAFSQQVRRGDTVLCEAAVRIACLDARSFRPRPIPPTLIQRIIDG</sequence>
<evidence type="ECO:0000256" key="1">
    <source>
        <dbReference type="ARBA" id="ARBA00005953"/>
    </source>
</evidence>
<keyword evidence="5" id="KW-1185">Reference proteome</keyword>
<reference evidence="5" key="1">
    <citation type="journal article" date="2024" name="Int. J. Syst. Evol. Microbiol.">
        <title>Methylomarinovum tepidoasis sp. nov., a moderately thermophilic methanotroph of the family Methylothermaceae isolated from a deep-sea hydrothermal field.</title>
        <authorList>
            <person name="Hirayama H."/>
            <person name="Takaki Y."/>
            <person name="Abe M."/>
            <person name="Miyazaki M."/>
            <person name="Uematsu K."/>
            <person name="Matsui Y."/>
            <person name="Takai K."/>
        </authorList>
    </citation>
    <scope>NUCLEOTIDE SEQUENCE [LARGE SCALE GENOMIC DNA]</scope>
    <source>
        <strain evidence="5">IT-9</strain>
    </source>
</reference>
<evidence type="ECO:0000313" key="5">
    <source>
        <dbReference type="Proteomes" id="UP001321825"/>
    </source>
</evidence>
<gene>
    <name evidence="4" type="ORF">MIT9_P0836</name>
</gene>
<name>A0AAU9BR50_9GAMM</name>
<dbReference type="GO" id="GO:0047617">
    <property type="term" value="F:fatty acyl-CoA hydrolase activity"/>
    <property type="evidence" value="ECO:0007669"/>
    <property type="project" value="TreeGrafter"/>
</dbReference>
<dbReference type="InterPro" id="IPR006683">
    <property type="entry name" value="Thioestr_dom"/>
</dbReference>
<dbReference type="CDD" id="cd00586">
    <property type="entry name" value="4HBT"/>
    <property type="match status" value="1"/>
</dbReference>
<dbReference type="SUPFAM" id="SSF54637">
    <property type="entry name" value="Thioesterase/thiol ester dehydrase-isomerase"/>
    <property type="match status" value="1"/>
</dbReference>
<dbReference type="FunFam" id="3.10.129.10:FF:000004">
    <property type="entry name" value="Tol-pal system-associated acyl-CoA thioesterase"/>
    <property type="match status" value="1"/>
</dbReference>
<evidence type="ECO:0000256" key="2">
    <source>
        <dbReference type="ARBA" id="ARBA00022801"/>
    </source>
</evidence>
<dbReference type="AlphaFoldDB" id="A0AAU9BR50"/>